<evidence type="ECO:0000256" key="4">
    <source>
        <dbReference type="ARBA" id="ARBA00023136"/>
    </source>
</evidence>
<keyword evidence="2 5" id="KW-0812">Transmembrane</keyword>
<sequence>MGEQAFNISDENLEQHIITLFEKLECLRKDANSGDGGLTGRVPARVEVRTLSLWKAVVAECAASFLYVFIVCGAAGGAGVGASASAVLLATALASGCAIATLTLCFANISGAHVNPAVSAALCVRRRVSPLRAALYVAAQCGGAIAGAAAIYGVSVPGYAGGLSASLPGGGGMTGAAWERLGAELVLSALVAAAHFAAMERRWTGSAPALLGAAYCAASFVSQCELHSYSGALLLHAIKVSVPGYAGGLSASLPGGGGMTGAAWERLGAELVLSALVAAAHFAAMERRWTGSAPALLGAAYCAASFVSMPSLNPARSLGPSFVLSRWESHWVCWVGGLGGGVASALLHEWGGRRVRTGSSRASSPRDLDELDKPAFPTHHHYRHAPTYCAAAPRPDTAEPLYSGTKSLYCRSPPPARHGLHSDAPSSTTSRCSSTSERLASTECLTRGCY</sequence>
<keyword evidence="3 7" id="KW-1133">Transmembrane helix</keyword>
<comment type="caution">
    <text evidence="8">The sequence shown here is derived from an EMBL/GenBank/DDBJ whole genome shotgun (WGS) entry which is preliminary data.</text>
</comment>
<feature type="region of interest" description="Disordered" evidence="6">
    <location>
        <begin position="414"/>
        <end position="434"/>
    </location>
</feature>
<protein>
    <recommendedName>
        <fullName evidence="9">Aquaporin</fullName>
    </recommendedName>
</protein>
<feature type="transmembrane region" description="Helical" evidence="7">
    <location>
        <begin position="133"/>
        <end position="160"/>
    </location>
</feature>
<feature type="transmembrane region" description="Helical" evidence="7">
    <location>
        <begin position="289"/>
        <end position="309"/>
    </location>
</feature>
<keyword evidence="5" id="KW-0813">Transport</keyword>
<dbReference type="STRING" id="7102.A0A2A4K7Y4"/>
<dbReference type="PANTHER" id="PTHR19139:SF268">
    <property type="entry name" value="NEUROGENIC PROTEIN BIG BRAIN"/>
    <property type="match status" value="1"/>
</dbReference>
<keyword evidence="4 7" id="KW-0472">Membrane</keyword>
<evidence type="ECO:0000256" key="2">
    <source>
        <dbReference type="ARBA" id="ARBA00022692"/>
    </source>
</evidence>
<dbReference type="Gene3D" id="1.20.1080.10">
    <property type="entry name" value="Glycerol uptake facilitator protein"/>
    <property type="match status" value="2"/>
</dbReference>
<dbReference type="GO" id="GO:0015250">
    <property type="term" value="F:water channel activity"/>
    <property type="evidence" value="ECO:0007669"/>
    <property type="project" value="TreeGrafter"/>
</dbReference>
<dbReference type="EMBL" id="NWSH01000041">
    <property type="protein sequence ID" value="PCG80347.1"/>
    <property type="molecule type" value="Genomic_DNA"/>
</dbReference>
<dbReference type="SUPFAM" id="SSF81338">
    <property type="entry name" value="Aquaporin-like"/>
    <property type="match status" value="2"/>
</dbReference>
<evidence type="ECO:0000256" key="7">
    <source>
        <dbReference type="SAM" id="Phobius"/>
    </source>
</evidence>
<proteinExistence type="inferred from homology"/>
<dbReference type="GO" id="GO:0005886">
    <property type="term" value="C:plasma membrane"/>
    <property type="evidence" value="ECO:0007669"/>
    <property type="project" value="TreeGrafter"/>
</dbReference>
<organism evidence="8">
    <name type="scientific">Heliothis virescens</name>
    <name type="common">Tobacco budworm moth</name>
    <dbReference type="NCBI Taxonomy" id="7102"/>
    <lineage>
        <taxon>Eukaryota</taxon>
        <taxon>Metazoa</taxon>
        <taxon>Ecdysozoa</taxon>
        <taxon>Arthropoda</taxon>
        <taxon>Hexapoda</taxon>
        <taxon>Insecta</taxon>
        <taxon>Pterygota</taxon>
        <taxon>Neoptera</taxon>
        <taxon>Endopterygota</taxon>
        <taxon>Lepidoptera</taxon>
        <taxon>Glossata</taxon>
        <taxon>Ditrysia</taxon>
        <taxon>Noctuoidea</taxon>
        <taxon>Noctuidae</taxon>
        <taxon>Heliothinae</taxon>
        <taxon>Heliothis</taxon>
    </lineage>
</organism>
<feature type="transmembrane region" description="Helical" evidence="7">
    <location>
        <begin position="180"/>
        <end position="198"/>
    </location>
</feature>
<feature type="transmembrane region" description="Helical" evidence="7">
    <location>
        <begin position="86"/>
        <end position="112"/>
    </location>
</feature>
<evidence type="ECO:0000256" key="5">
    <source>
        <dbReference type="RuleBase" id="RU000477"/>
    </source>
</evidence>
<dbReference type="InterPro" id="IPR023271">
    <property type="entry name" value="Aquaporin-like"/>
</dbReference>
<dbReference type="Pfam" id="PF00230">
    <property type="entry name" value="MIP"/>
    <property type="match status" value="1"/>
</dbReference>
<name>A0A2A4K7Y4_HELVI</name>
<feature type="transmembrane region" description="Helical" evidence="7">
    <location>
        <begin position="329"/>
        <end position="347"/>
    </location>
</feature>
<comment type="subcellular location">
    <subcellularLocation>
        <location evidence="1">Membrane</location>
        <topology evidence="1">Multi-pass membrane protein</topology>
    </subcellularLocation>
</comment>
<evidence type="ECO:0000313" key="8">
    <source>
        <dbReference type="EMBL" id="PCG80347.1"/>
    </source>
</evidence>
<evidence type="ECO:0000256" key="3">
    <source>
        <dbReference type="ARBA" id="ARBA00022989"/>
    </source>
</evidence>
<accession>A0A2A4K7Y4</accession>
<dbReference type="PANTHER" id="PTHR19139">
    <property type="entry name" value="AQUAPORIN TRANSPORTER"/>
    <property type="match status" value="1"/>
</dbReference>
<comment type="similarity">
    <text evidence="5">Belongs to the MIP/aquaporin (TC 1.A.8) family.</text>
</comment>
<dbReference type="InterPro" id="IPR034294">
    <property type="entry name" value="Aquaporin_transptr"/>
</dbReference>
<evidence type="ECO:0000256" key="6">
    <source>
        <dbReference type="SAM" id="MobiDB-lite"/>
    </source>
</evidence>
<reference evidence="8" key="1">
    <citation type="submission" date="2017-09" db="EMBL/GenBank/DDBJ databases">
        <title>Contemporary evolution of a Lepidopteran species, Heliothis virescens, in response to modern agricultural practices.</title>
        <authorList>
            <person name="Fritz M.L."/>
            <person name="Deyonke A.M."/>
            <person name="Papanicolaou A."/>
            <person name="Micinski S."/>
            <person name="Westbrook J."/>
            <person name="Gould F."/>
        </authorList>
    </citation>
    <scope>NUCLEOTIDE SEQUENCE [LARGE SCALE GENOMIC DNA]</scope>
    <source>
        <strain evidence="8">HvINT-</strain>
        <tissue evidence="8">Whole body</tissue>
    </source>
</reference>
<evidence type="ECO:0008006" key="9">
    <source>
        <dbReference type="Google" id="ProtNLM"/>
    </source>
</evidence>
<feature type="transmembrane region" description="Helical" evidence="7">
    <location>
        <begin position="57"/>
        <end position="80"/>
    </location>
</feature>
<dbReference type="PRINTS" id="PR00783">
    <property type="entry name" value="MINTRINSICP"/>
</dbReference>
<dbReference type="AlphaFoldDB" id="A0A2A4K7Y4"/>
<dbReference type="InterPro" id="IPR000425">
    <property type="entry name" value="MIP"/>
</dbReference>
<evidence type="ECO:0000256" key="1">
    <source>
        <dbReference type="ARBA" id="ARBA00004141"/>
    </source>
</evidence>
<gene>
    <name evidence="8" type="ORF">B5V51_8977</name>
</gene>